<dbReference type="Proteomes" id="UP000011721">
    <property type="component" value="Chromosome"/>
</dbReference>
<sequence>MLHTKKAKEVLRRLQEEVEILIPYAVPGEDLEVALEFLRTFKDDQFALGVIKDFYSILPEAREEALVKISVVEEKERVFLLLLSTSRHHHFYLINDEEGVFLGEWEQGILDEHVLAFFEYRNAESFREANSSVAACREYRPLERMNEEICPSCGVKAGGLHTLGCPVEVCPWCSGQLNYCNCRFEQLGVEELNDEKELMELAEKLERKGRVPYAKEQRPAFIAEPETKEVIFK</sequence>
<evidence type="ECO:0000313" key="2">
    <source>
        <dbReference type="Proteomes" id="UP000011721"/>
    </source>
</evidence>
<dbReference type="AlphaFoldDB" id="M1PFQ9"/>
<dbReference type="EMBL" id="CP003985">
    <property type="protein sequence ID" value="AGF78490.1"/>
    <property type="molecule type" value="Genomic_DNA"/>
</dbReference>
<accession>M1PFQ9</accession>
<gene>
    <name evidence="1" type="ordered locus">UWK_01940</name>
</gene>
<dbReference type="RefSeq" id="WP_015404181.1">
    <property type="nucleotide sequence ID" value="NC_020304.1"/>
</dbReference>
<dbReference type="KEGG" id="dsf:UWK_01940"/>
<organism evidence="1 2">
    <name type="scientific">Desulfocapsa sulfexigens (strain DSM 10523 / SB164P1)</name>
    <dbReference type="NCBI Taxonomy" id="1167006"/>
    <lineage>
        <taxon>Bacteria</taxon>
        <taxon>Pseudomonadati</taxon>
        <taxon>Thermodesulfobacteriota</taxon>
        <taxon>Desulfobulbia</taxon>
        <taxon>Desulfobulbales</taxon>
        <taxon>Desulfocapsaceae</taxon>
        <taxon>Desulfocapsa</taxon>
    </lineage>
</organism>
<protein>
    <submittedName>
        <fullName evidence="1">Uncharacterized protein</fullName>
    </submittedName>
</protein>
<keyword evidence="2" id="KW-1185">Reference proteome</keyword>
<name>M1PFQ9_DESSD</name>
<dbReference type="HOGENOM" id="CLU_1188425_0_0_7"/>
<dbReference type="STRING" id="1167006.UWK_01940"/>
<evidence type="ECO:0000313" key="1">
    <source>
        <dbReference type="EMBL" id="AGF78490.1"/>
    </source>
</evidence>
<proteinExistence type="predicted"/>
<dbReference type="OrthoDB" id="8908934at2"/>
<reference evidence="2" key="1">
    <citation type="journal article" date="2013" name="Stand. Genomic Sci.">
        <title>Complete genome sequence of Desulfocapsa sulfexigens, a marine deltaproteobacterium specialized in disproportionating inorganic sulfur compounds.</title>
        <authorList>
            <person name="Finster K.W."/>
            <person name="Kjeldsen K.U."/>
            <person name="Kube M."/>
            <person name="Reinhardt R."/>
            <person name="Mussmann M."/>
            <person name="Amann R."/>
            <person name="Schreiber L."/>
        </authorList>
    </citation>
    <scope>NUCLEOTIDE SEQUENCE [LARGE SCALE GENOMIC DNA]</scope>
    <source>
        <strain evidence="2">DSM 10523 / SB164P1</strain>
    </source>
</reference>